<accession>A0A0N4T0M1</accession>
<sequence length="171" mass="19855">MLTTVTNNLPSMLEEEYKVWLFYKIEIKISSHESVSLKKVNRKNSNSTRKKFFSRLLGASTITHLYRIFFQIHNRRLDTSQHDELLEENLQQTSICFVSTVHDISACRLHLLLKKIHADCSKNTSLNCTLCPPGLLRILTVKRINADKIFRVKVSPFDREIDTNDDSPVHI</sequence>
<reference evidence="1 2" key="2">
    <citation type="submission" date="2018-11" db="EMBL/GenBank/DDBJ databases">
        <authorList>
            <consortium name="Pathogen Informatics"/>
        </authorList>
    </citation>
    <scope>NUCLEOTIDE SEQUENCE [LARGE SCALE GENOMIC DNA]</scope>
</reference>
<reference evidence="3" key="1">
    <citation type="submission" date="2017-02" db="UniProtKB">
        <authorList>
            <consortium name="WormBaseParasite"/>
        </authorList>
    </citation>
    <scope>IDENTIFICATION</scope>
</reference>
<keyword evidence="2" id="KW-1185">Reference proteome</keyword>
<evidence type="ECO:0000313" key="1">
    <source>
        <dbReference type="EMBL" id="VDN82840.1"/>
    </source>
</evidence>
<dbReference type="AlphaFoldDB" id="A0A0N4T0M1"/>
<proteinExistence type="predicted"/>
<dbReference type="EMBL" id="UZAD01000147">
    <property type="protein sequence ID" value="VDN82840.1"/>
    <property type="molecule type" value="Genomic_DNA"/>
</dbReference>
<evidence type="ECO:0000313" key="3">
    <source>
        <dbReference type="WBParaSite" id="BPAG_0000167301-mRNA-1"/>
    </source>
</evidence>
<protein>
    <submittedName>
        <fullName evidence="3">Ribonuclease P</fullName>
    </submittedName>
</protein>
<gene>
    <name evidence="1" type="ORF">BPAG_LOCUS1654</name>
</gene>
<evidence type="ECO:0000313" key="2">
    <source>
        <dbReference type="Proteomes" id="UP000278627"/>
    </source>
</evidence>
<dbReference type="Proteomes" id="UP000278627">
    <property type="component" value="Unassembled WGS sequence"/>
</dbReference>
<dbReference type="WBParaSite" id="BPAG_0000167301-mRNA-1">
    <property type="protein sequence ID" value="BPAG_0000167301-mRNA-1"/>
    <property type="gene ID" value="BPAG_0000167301"/>
</dbReference>
<organism evidence="3">
    <name type="scientific">Brugia pahangi</name>
    <name type="common">Filarial nematode worm</name>
    <dbReference type="NCBI Taxonomy" id="6280"/>
    <lineage>
        <taxon>Eukaryota</taxon>
        <taxon>Metazoa</taxon>
        <taxon>Ecdysozoa</taxon>
        <taxon>Nematoda</taxon>
        <taxon>Chromadorea</taxon>
        <taxon>Rhabditida</taxon>
        <taxon>Spirurina</taxon>
        <taxon>Spiruromorpha</taxon>
        <taxon>Filarioidea</taxon>
        <taxon>Onchocercidae</taxon>
        <taxon>Brugia</taxon>
    </lineage>
</organism>
<name>A0A0N4T0M1_BRUPA</name>